<accession>A0ABY3C7Z1</accession>
<keyword evidence="3" id="KW-1185">Reference proteome</keyword>
<organism evidence="2 3">
    <name type="scientific">Candidatus Methylobacter oryzae</name>
    <dbReference type="NCBI Taxonomy" id="2497749"/>
    <lineage>
        <taxon>Bacteria</taxon>
        <taxon>Pseudomonadati</taxon>
        <taxon>Pseudomonadota</taxon>
        <taxon>Gammaproteobacteria</taxon>
        <taxon>Methylococcales</taxon>
        <taxon>Methylococcaceae</taxon>
        <taxon>Methylobacter</taxon>
    </lineage>
</organism>
<evidence type="ECO:0000256" key="1">
    <source>
        <dbReference type="SAM" id="MobiDB-lite"/>
    </source>
</evidence>
<name>A0ABY3C7Z1_9GAMM</name>
<evidence type="ECO:0000313" key="3">
    <source>
        <dbReference type="Proteomes" id="UP000733744"/>
    </source>
</evidence>
<reference evidence="2 3" key="1">
    <citation type="journal article" date="2019" name="Antonie Van Leeuwenhoek">
        <title>Description of 'Ca. Methylobacter oryzae' KRF1, a novel species from the environmentally important Methylobacter clade 2.</title>
        <authorList>
            <person name="Khatri K."/>
            <person name="Mohite J.A."/>
            <person name="Pandit P.S."/>
            <person name="Bahulikar R."/>
            <person name="Rahalkar M.C."/>
        </authorList>
    </citation>
    <scope>NUCLEOTIDE SEQUENCE [LARGE SCALE GENOMIC DNA]</scope>
    <source>
        <strain evidence="2 3">KRF1</strain>
    </source>
</reference>
<dbReference type="EMBL" id="RYFG02000111">
    <property type="protein sequence ID" value="TRW91504.1"/>
    <property type="molecule type" value="Genomic_DNA"/>
</dbReference>
<protein>
    <submittedName>
        <fullName evidence="2">Uncharacterized protein</fullName>
    </submittedName>
</protein>
<dbReference type="RefSeq" id="WP_143733244.1">
    <property type="nucleotide sequence ID" value="NZ_RYFG02000111.1"/>
</dbReference>
<proteinExistence type="predicted"/>
<feature type="compositionally biased region" description="Basic and acidic residues" evidence="1">
    <location>
        <begin position="43"/>
        <end position="60"/>
    </location>
</feature>
<dbReference type="Proteomes" id="UP000733744">
    <property type="component" value="Unassembled WGS sequence"/>
</dbReference>
<sequence>MGEVESRLEQRSRATQGAVAEAEHKFAWSEFEQPIRLARRAKTKDGFRSEVTRPRVREPDSINLSR</sequence>
<gene>
    <name evidence="2" type="ORF">EKO24_016445</name>
</gene>
<feature type="region of interest" description="Disordered" evidence="1">
    <location>
        <begin position="41"/>
        <end position="66"/>
    </location>
</feature>
<evidence type="ECO:0000313" key="2">
    <source>
        <dbReference type="EMBL" id="TRW91504.1"/>
    </source>
</evidence>
<comment type="caution">
    <text evidence="2">The sequence shown here is derived from an EMBL/GenBank/DDBJ whole genome shotgun (WGS) entry which is preliminary data.</text>
</comment>